<dbReference type="InterPro" id="IPR059000">
    <property type="entry name" value="ATPase_P-type_domA"/>
</dbReference>
<reference evidence="4 5" key="1">
    <citation type="submission" date="2019-07" db="EMBL/GenBank/DDBJ databases">
        <title>Complete Genome Sequence and Methylome Analysis of Nocardia otitidis-caviarum NEB252.</title>
        <authorList>
            <person name="Fomenkov A."/>
            <person name="Anton B.P."/>
            <person name="Vincze T."/>
            <person name="Roberts R.J."/>
        </authorList>
    </citation>
    <scope>NUCLEOTIDE SEQUENCE [LARGE SCALE GENOMIC DNA]</scope>
    <source>
        <strain evidence="4 5">NEB252</strain>
    </source>
</reference>
<dbReference type="SUPFAM" id="SSF81653">
    <property type="entry name" value="Calcium ATPase, transduction domain A"/>
    <property type="match status" value="1"/>
</dbReference>
<feature type="region of interest" description="Disordered" evidence="2">
    <location>
        <begin position="741"/>
        <end position="804"/>
    </location>
</feature>
<dbReference type="GeneID" id="80333670"/>
<feature type="region of interest" description="Disordered" evidence="2">
    <location>
        <begin position="243"/>
        <end position="267"/>
    </location>
</feature>
<sequence>MKPTSAAAVFGLGAAVRFVTALAGDTVRAVRNEAAGRQIWARDGRAHIEARGVHHVDAPADYPAALRSAVGALDGVRWVAVNGILGDVIVDFDPERVNVARLSETVAHVEHEYAMTGRPRDRPLHPASFEPIFDELVALGGDLTGAVVGLVGRLAPPLSLPPESIAAVHAVDLIPGLRTGLDSRFGAVRVDAVLSLAGSAVSAASRNPLSALADAGLRAVELPAALARRHAWERRAAQLTTTARAAAAQAQPAPDARPTPLPPGPVQRYERKAGAVTVSAAALLLPVAGLTRAAGAIVIGAPRAADMGAAAYTAALARTLCDRGVLVRDPAALALLDRIDTVVIDAQVLVDAEGRLDPLTDAVLAAAHRVGRVVVAPRSSGLAERVGADDSLGGGPHLAASVRELQAQGHTVALIAGHNAPGLAAADCAIGILTDGRTPPWAADILCGPGLSEAWLLLRGCGAAGGNSARGVRLALLGSISGAVLGLLGPQRGACQRGTLPVGLAALAAVATGIWSVGALARQAPPAPSDSTPWHAMPVDEALAALGTGLPGLTDQQAAQRRTAPTDAAEPAETLWRATLSELDTPLTAPLAAGAGVSAASGSVFDAGLVSLVMMGNALLGAVQRTAAGRAVRRLAEIGSLQARLRRQGRESITPASELVVGDIVVLRAGDAVPADCRLLDADHLEVDESSLTGESLPVPKDPAPVDAAEVAERASMLYAGTDVVAGSGAAVVVAVGAETETGRSGRLADSGESASGESASGVAARLDDLPARRTRQRPHRAPGVRRTALPGRPGAAYRRRGGA</sequence>
<dbReference type="InterPro" id="IPR008250">
    <property type="entry name" value="ATPase_P-typ_transduc_dom_A_sf"/>
</dbReference>
<feature type="compositionally biased region" description="Basic residues" evidence="2">
    <location>
        <begin position="773"/>
        <end position="784"/>
    </location>
</feature>
<feature type="compositionally biased region" description="Pro residues" evidence="2">
    <location>
        <begin position="255"/>
        <end position="265"/>
    </location>
</feature>
<evidence type="ECO:0000313" key="5">
    <source>
        <dbReference type="Proteomes" id="UP000317039"/>
    </source>
</evidence>
<dbReference type="Gene3D" id="2.70.150.10">
    <property type="entry name" value="Calcium-transporting ATPase, cytoplasmic transduction domain A"/>
    <property type="match status" value="1"/>
</dbReference>
<comment type="subcellular location">
    <subcellularLocation>
        <location evidence="1">Membrane</location>
        <topology evidence="1">Multi-pass membrane protein</topology>
    </subcellularLocation>
</comment>
<proteinExistence type="predicted"/>
<dbReference type="Pfam" id="PF00122">
    <property type="entry name" value="E1-E2_ATPase"/>
    <property type="match status" value="1"/>
</dbReference>
<dbReference type="KEGG" id="nod:FOH10_14905"/>
<dbReference type="AlphaFoldDB" id="A0A516NLM3"/>
<feature type="compositionally biased region" description="Low complexity" evidence="2">
    <location>
        <begin position="749"/>
        <end position="765"/>
    </location>
</feature>
<dbReference type="Proteomes" id="UP000317039">
    <property type="component" value="Chromosome"/>
</dbReference>
<evidence type="ECO:0000259" key="3">
    <source>
        <dbReference type="SMART" id="SM00831"/>
    </source>
</evidence>
<evidence type="ECO:0000256" key="2">
    <source>
        <dbReference type="SAM" id="MobiDB-lite"/>
    </source>
</evidence>
<feature type="compositionally biased region" description="Low complexity" evidence="2">
    <location>
        <begin position="243"/>
        <end position="254"/>
    </location>
</feature>
<evidence type="ECO:0000256" key="1">
    <source>
        <dbReference type="ARBA" id="ARBA00004141"/>
    </source>
</evidence>
<dbReference type="PANTHER" id="PTHR42861">
    <property type="entry name" value="CALCIUM-TRANSPORTING ATPASE"/>
    <property type="match status" value="1"/>
</dbReference>
<dbReference type="EMBL" id="CP041695">
    <property type="protein sequence ID" value="QDP79811.1"/>
    <property type="molecule type" value="Genomic_DNA"/>
</dbReference>
<dbReference type="SUPFAM" id="SSF81665">
    <property type="entry name" value="Calcium ATPase, transmembrane domain M"/>
    <property type="match status" value="1"/>
</dbReference>
<feature type="domain" description="Cation-transporting P-type ATPase N-terminal" evidence="3">
    <location>
        <begin position="533"/>
        <end position="603"/>
    </location>
</feature>
<dbReference type="Gene3D" id="1.20.1110.10">
    <property type="entry name" value="Calcium-transporting ATPase, transmembrane domain"/>
    <property type="match status" value="1"/>
</dbReference>
<protein>
    <recommendedName>
        <fullName evidence="3">Cation-transporting P-type ATPase N-terminal domain-containing protein</fullName>
    </recommendedName>
</protein>
<dbReference type="RefSeq" id="WP_143981162.1">
    <property type="nucleotide sequence ID" value="NZ_CP041695.1"/>
</dbReference>
<gene>
    <name evidence="4" type="ORF">FOH10_14905</name>
</gene>
<dbReference type="InterPro" id="IPR023298">
    <property type="entry name" value="ATPase_P-typ_TM_dom_sf"/>
</dbReference>
<dbReference type="SMART" id="SM00831">
    <property type="entry name" value="Cation_ATPase_N"/>
    <property type="match status" value="1"/>
</dbReference>
<name>A0A516NLM3_9NOCA</name>
<organism evidence="4 5">
    <name type="scientific">Nocardia otitidiscaviarum</name>
    <dbReference type="NCBI Taxonomy" id="1823"/>
    <lineage>
        <taxon>Bacteria</taxon>
        <taxon>Bacillati</taxon>
        <taxon>Actinomycetota</taxon>
        <taxon>Actinomycetes</taxon>
        <taxon>Mycobacteriales</taxon>
        <taxon>Nocardiaceae</taxon>
        <taxon>Nocardia</taxon>
    </lineage>
</organism>
<accession>A0A516NLM3</accession>
<dbReference type="InterPro" id="IPR004014">
    <property type="entry name" value="ATPase_P-typ_cation-transptr_N"/>
</dbReference>
<evidence type="ECO:0000313" key="4">
    <source>
        <dbReference type="EMBL" id="QDP79811.1"/>
    </source>
</evidence>